<reference evidence="6 7" key="1">
    <citation type="journal article" date="2016" name="Nat. Commun.">
        <title>Thousands of microbial genomes shed light on interconnected biogeochemical processes in an aquifer system.</title>
        <authorList>
            <person name="Anantharaman K."/>
            <person name="Brown C.T."/>
            <person name="Hug L.A."/>
            <person name="Sharon I."/>
            <person name="Castelle C.J."/>
            <person name="Probst A.J."/>
            <person name="Thomas B.C."/>
            <person name="Singh A."/>
            <person name="Wilkins M.J."/>
            <person name="Karaoz U."/>
            <person name="Brodie E.L."/>
            <person name="Williams K.H."/>
            <person name="Hubbard S.S."/>
            <person name="Banfield J.F."/>
        </authorList>
    </citation>
    <scope>NUCLEOTIDE SEQUENCE [LARGE SCALE GENOMIC DNA]</scope>
</reference>
<feature type="domain" description="Glycosyl transferase family 1" evidence="4">
    <location>
        <begin position="180"/>
        <end position="328"/>
    </location>
</feature>
<feature type="transmembrane region" description="Helical" evidence="3">
    <location>
        <begin position="62"/>
        <end position="82"/>
    </location>
</feature>
<dbReference type="Proteomes" id="UP000179052">
    <property type="component" value="Unassembled WGS sequence"/>
</dbReference>
<evidence type="ECO:0000256" key="1">
    <source>
        <dbReference type="ARBA" id="ARBA00022676"/>
    </source>
</evidence>
<protein>
    <recommendedName>
        <fullName evidence="8">Glycosyl transferase family 1 domain-containing protein</fullName>
    </recommendedName>
</protein>
<dbReference type="SUPFAM" id="SSF53756">
    <property type="entry name" value="UDP-Glycosyltransferase/glycogen phosphorylase"/>
    <property type="match status" value="1"/>
</dbReference>
<comment type="caution">
    <text evidence="6">The sequence shown here is derived from an EMBL/GenBank/DDBJ whole genome shotgun (WGS) entry which is preliminary data.</text>
</comment>
<evidence type="ECO:0000256" key="2">
    <source>
        <dbReference type="ARBA" id="ARBA00022679"/>
    </source>
</evidence>
<evidence type="ECO:0000313" key="6">
    <source>
        <dbReference type="EMBL" id="OHA10320.1"/>
    </source>
</evidence>
<keyword evidence="3" id="KW-0812">Transmembrane</keyword>
<evidence type="ECO:0000313" key="7">
    <source>
        <dbReference type="Proteomes" id="UP000179052"/>
    </source>
</evidence>
<dbReference type="Gene3D" id="3.40.50.2000">
    <property type="entry name" value="Glycogen Phosphorylase B"/>
    <property type="match status" value="2"/>
</dbReference>
<keyword evidence="1" id="KW-0328">Glycosyltransferase</keyword>
<dbReference type="EMBL" id="MHQV01000032">
    <property type="protein sequence ID" value="OHA10320.1"/>
    <property type="molecule type" value="Genomic_DNA"/>
</dbReference>
<dbReference type="InterPro" id="IPR001296">
    <property type="entry name" value="Glyco_trans_1"/>
</dbReference>
<keyword evidence="3" id="KW-0472">Membrane</keyword>
<dbReference type="AlphaFoldDB" id="A0A1G2LFE8"/>
<proteinExistence type="predicted"/>
<sequence length="395" mass="44472">MSASDTLRRKPPDVLRFGARTFYGESSHARPGVYYVSRRWPTGVRHIAAFLQALVMMRRSDVVILFDHFSMGLPVGLVAWVFRRPVVIRVGGDFLWESYVESHRTEITLPGFYESRPFLNWKERTILFLARWTLRHASRVAFSTEWQRQIFIKHYGLLPERTLVIQNSVNLSSAVSETFAKRGTAISIVYAGRFLFLKNLRRTLLVFRSVRQDLGSSARLYLIGEGPEEGRLKALIQSYGMMEYVYIEPPLDRVSLEARILGAAAVIIPSLSDVSPNLVVEALELGVPVLLTKHCGYTFGEAEGVLRVDPLDENDLARGFSRLLNSRQRSILKQNIHPVATRTPHPSGLVGGENPKISLEAQAIRSGCNGVHTLSGHETPVSLGEKYLDLVYKLL</sequence>
<feature type="domain" description="Glycosyltransferase subfamily 4-like N-terminal" evidence="5">
    <location>
        <begin position="33"/>
        <end position="167"/>
    </location>
</feature>
<dbReference type="InterPro" id="IPR028098">
    <property type="entry name" value="Glyco_trans_4-like_N"/>
</dbReference>
<dbReference type="STRING" id="1802283.A3H71_01900"/>
<organism evidence="6 7">
    <name type="scientific">Candidatus Sungbacteria bacterium RIFCSPLOWO2_02_FULL_48_13b</name>
    <dbReference type="NCBI Taxonomy" id="1802283"/>
    <lineage>
        <taxon>Bacteria</taxon>
        <taxon>Candidatus Sungiibacteriota</taxon>
    </lineage>
</organism>
<dbReference type="CDD" id="cd03801">
    <property type="entry name" value="GT4_PimA-like"/>
    <property type="match status" value="1"/>
</dbReference>
<evidence type="ECO:0008006" key="8">
    <source>
        <dbReference type="Google" id="ProtNLM"/>
    </source>
</evidence>
<evidence type="ECO:0000259" key="5">
    <source>
        <dbReference type="Pfam" id="PF13579"/>
    </source>
</evidence>
<name>A0A1G2LFE8_9BACT</name>
<accession>A0A1G2LFE8</accession>
<dbReference type="GO" id="GO:0016757">
    <property type="term" value="F:glycosyltransferase activity"/>
    <property type="evidence" value="ECO:0007669"/>
    <property type="project" value="UniProtKB-KW"/>
</dbReference>
<dbReference type="PANTHER" id="PTHR12526:SF510">
    <property type="entry name" value="D-INOSITOL 3-PHOSPHATE GLYCOSYLTRANSFERASE"/>
    <property type="match status" value="1"/>
</dbReference>
<dbReference type="Pfam" id="PF00534">
    <property type="entry name" value="Glycos_transf_1"/>
    <property type="match status" value="1"/>
</dbReference>
<keyword evidence="3" id="KW-1133">Transmembrane helix</keyword>
<dbReference type="Pfam" id="PF13579">
    <property type="entry name" value="Glyco_trans_4_4"/>
    <property type="match status" value="1"/>
</dbReference>
<gene>
    <name evidence="6" type="ORF">A3H71_01900</name>
</gene>
<evidence type="ECO:0000259" key="4">
    <source>
        <dbReference type="Pfam" id="PF00534"/>
    </source>
</evidence>
<evidence type="ECO:0000256" key="3">
    <source>
        <dbReference type="SAM" id="Phobius"/>
    </source>
</evidence>
<keyword evidence="2" id="KW-0808">Transferase</keyword>
<dbReference type="PANTHER" id="PTHR12526">
    <property type="entry name" value="GLYCOSYLTRANSFERASE"/>
    <property type="match status" value="1"/>
</dbReference>